<organism evidence="2 3">
    <name type="scientific">Streptomyces roseirectus</name>
    <dbReference type="NCBI Taxonomy" id="2768066"/>
    <lineage>
        <taxon>Bacteria</taxon>
        <taxon>Bacillati</taxon>
        <taxon>Actinomycetota</taxon>
        <taxon>Actinomycetes</taxon>
        <taxon>Kitasatosporales</taxon>
        <taxon>Streptomycetaceae</taxon>
        <taxon>Streptomyces</taxon>
    </lineage>
</organism>
<keyword evidence="1" id="KW-0472">Membrane</keyword>
<feature type="transmembrane region" description="Helical" evidence="1">
    <location>
        <begin position="194"/>
        <end position="218"/>
    </location>
</feature>
<dbReference type="Proteomes" id="UP000516052">
    <property type="component" value="Chromosome"/>
</dbReference>
<feature type="transmembrane region" description="Helical" evidence="1">
    <location>
        <begin position="82"/>
        <end position="104"/>
    </location>
</feature>
<evidence type="ECO:0000313" key="3">
    <source>
        <dbReference type="Proteomes" id="UP000516052"/>
    </source>
</evidence>
<sequence length="237" mass="25296">MHGSYRTNGLWAAVGFSFAALSLGVMVAVFAMLEYDERCMHGLVEGPGKLLATRDQAFPPATVCEFEGGEVSTIGGHGPFNWLMWAGMAVLVGCLLVALVAECLQPPLGSRLAVPMTRGAKLRRTGAAFTVLGSLFAGWYALTGWQLLAGPSSACGRGADWGSQQPRTLDPSLFPPQATCQYTSGLTRRLNPEWMASLAVELAVPALLAGVGFGLALWRWSTERRAAPERVREPQAS</sequence>
<evidence type="ECO:0000313" key="2">
    <source>
        <dbReference type="EMBL" id="QNP68561.1"/>
    </source>
</evidence>
<proteinExistence type="predicted"/>
<gene>
    <name evidence="2" type="ORF">IAG44_03125</name>
</gene>
<protein>
    <submittedName>
        <fullName evidence="2">Uncharacterized protein</fullName>
    </submittedName>
</protein>
<accession>A0A7H0I6Z5</accession>
<dbReference type="RefSeq" id="WP_187745600.1">
    <property type="nucleotide sequence ID" value="NZ_CP060828.1"/>
</dbReference>
<dbReference type="KEGG" id="sroi:IAG44_03125"/>
<feature type="transmembrane region" description="Helical" evidence="1">
    <location>
        <begin position="12"/>
        <end position="33"/>
    </location>
</feature>
<dbReference type="EMBL" id="CP060828">
    <property type="protein sequence ID" value="QNP68561.1"/>
    <property type="molecule type" value="Genomic_DNA"/>
</dbReference>
<name>A0A7H0I6Z5_9ACTN</name>
<feature type="transmembrane region" description="Helical" evidence="1">
    <location>
        <begin position="125"/>
        <end position="142"/>
    </location>
</feature>
<keyword evidence="3" id="KW-1185">Reference proteome</keyword>
<reference evidence="2 3" key="1">
    <citation type="submission" date="2020-08" db="EMBL/GenBank/DDBJ databases">
        <title>A novel species.</title>
        <authorList>
            <person name="Gao J."/>
        </authorList>
    </citation>
    <scope>NUCLEOTIDE SEQUENCE [LARGE SCALE GENOMIC DNA]</scope>
    <source>
        <strain evidence="2 3">CRXT-G-22</strain>
    </source>
</reference>
<dbReference type="AlphaFoldDB" id="A0A7H0I6Z5"/>
<evidence type="ECO:0000256" key="1">
    <source>
        <dbReference type="SAM" id="Phobius"/>
    </source>
</evidence>
<keyword evidence="1" id="KW-1133">Transmembrane helix</keyword>
<keyword evidence="1" id="KW-0812">Transmembrane</keyword>